<dbReference type="Pfam" id="PF17104">
    <property type="entry name" value="YBL010C_LAA2"/>
    <property type="match status" value="1"/>
</dbReference>
<feature type="compositionally biased region" description="Polar residues" evidence="1">
    <location>
        <begin position="463"/>
        <end position="476"/>
    </location>
</feature>
<evidence type="ECO:0000313" key="2">
    <source>
        <dbReference type="EMBL" id="KAK5057567.1"/>
    </source>
</evidence>
<feature type="compositionally biased region" description="Polar residues" evidence="1">
    <location>
        <begin position="167"/>
        <end position="185"/>
    </location>
</feature>
<comment type="caution">
    <text evidence="2">The sequence shown here is derived from an EMBL/GenBank/DDBJ whole genome shotgun (WGS) entry which is preliminary data.</text>
</comment>
<dbReference type="RefSeq" id="XP_064708685.1">
    <property type="nucleotide sequence ID" value="XM_064855096.1"/>
</dbReference>
<dbReference type="InterPro" id="IPR031355">
    <property type="entry name" value="YBL010C/LAA2-like"/>
</dbReference>
<keyword evidence="3" id="KW-1185">Reference proteome</keyword>
<sequence>MSRPASRNSLEPPRKSVELQDPGAHDLSSDGEEYFSDASEGRRRSRPVTPASPIPRTRVERIDNEPSYGEVPGTPAYSKRILDAVPDEVEVLSPEPGLRSKRSSQYLEPPRSPGGTLIPRTVVEKLDPEGTSYGEEPGTSAYIKRQMDAAPDVILKTPAPGKRASYTEDSQPTSGHQRSTSNFSIPETIITPVDDKPAHGEIPGTAAQKKRALDASPDFREKPTDQGSPSLESSMKHSRKASMPQHDDDDNDDDDNDDGNDDSNSEEGRNDMGDDFDDFEEGAQAGADDDFGDFDEEFQEPEAEAEADTVKTPPVSTSQTNFIPAETFPLINFDALSSLPDLLVATQAHLDAMFPKSTGEIIASIQQPDPIPESSPIFPSDRSRSLWKQLVTPPPLQPPNWTQSRIRRLFLVSLGVPVDLDEILPPSKQKKLILPDINLEPSSRKSESDKALGSVARLKAQAANDSTGSVDSTQSGTKERSSRPKRSKGAPPPPELDLVSVKRLCATTDEKLDGFTDEELQAHVKQLTETSEKTSELLEYWLKRRDGLRKEKEAFEGVIENLVRHARRVRK</sequence>
<feature type="compositionally biased region" description="Acidic residues" evidence="1">
    <location>
        <begin position="273"/>
        <end position="307"/>
    </location>
</feature>
<feature type="compositionally biased region" description="Acidic residues" evidence="1">
    <location>
        <begin position="247"/>
        <end position="265"/>
    </location>
</feature>
<feature type="region of interest" description="Disordered" evidence="1">
    <location>
        <begin position="1"/>
        <end position="318"/>
    </location>
</feature>
<proteinExistence type="predicted"/>
<gene>
    <name evidence="2" type="ORF">LTR84_011567</name>
</gene>
<dbReference type="PANTHER" id="PTHR38698">
    <property type="entry name" value="EXPRESSED PROTEIN"/>
    <property type="match status" value="1"/>
</dbReference>
<protein>
    <submittedName>
        <fullName evidence="2">Uncharacterized protein</fullName>
    </submittedName>
</protein>
<reference evidence="2 3" key="1">
    <citation type="submission" date="2023-08" db="EMBL/GenBank/DDBJ databases">
        <title>Black Yeasts Isolated from many extreme environments.</title>
        <authorList>
            <person name="Coleine C."/>
            <person name="Stajich J.E."/>
            <person name="Selbmann L."/>
        </authorList>
    </citation>
    <scope>NUCLEOTIDE SEQUENCE [LARGE SCALE GENOMIC DNA]</scope>
    <source>
        <strain evidence="2 3">CCFEE 5792</strain>
    </source>
</reference>
<evidence type="ECO:0000256" key="1">
    <source>
        <dbReference type="SAM" id="MobiDB-lite"/>
    </source>
</evidence>
<feature type="compositionally biased region" description="Basic and acidic residues" evidence="1">
    <location>
        <begin position="211"/>
        <end position="224"/>
    </location>
</feature>
<name>A0AAV9NGU8_9EURO</name>
<feature type="region of interest" description="Disordered" evidence="1">
    <location>
        <begin position="459"/>
        <end position="497"/>
    </location>
</feature>
<evidence type="ECO:0000313" key="3">
    <source>
        <dbReference type="Proteomes" id="UP001358417"/>
    </source>
</evidence>
<dbReference type="PANTHER" id="PTHR38698:SF1">
    <property type="entry name" value="FUNGAL PROTEIN"/>
    <property type="match status" value="1"/>
</dbReference>
<dbReference type="GeneID" id="89979717"/>
<feature type="compositionally biased region" description="Basic and acidic residues" evidence="1">
    <location>
        <begin position="12"/>
        <end position="28"/>
    </location>
</feature>
<dbReference type="EMBL" id="JAVRRD010000006">
    <property type="protein sequence ID" value="KAK5057567.1"/>
    <property type="molecule type" value="Genomic_DNA"/>
</dbReference>
<dbReference type="Proteomes" id="UP001358417">
    <property type="component" value="Unassembled WGS sequence"/>
</dbReference>
<accession>A0AAV9NGU8</accession>
<organism evidence="2 3">
    <name type="scientific">Exophiala bonariae</name>
    <dbReference type="NCBI Taxonomy" id="1690606"/>
    <lineage>
        <taxon>Eukaryota</taxon>
        <taxon>Fungi</taxon>
        <taxon>Dikarya</taxon>
        <taxon>Ascomycota</taxon>
        <taxon>Pezizomycotina</taxon>
        <taxon>Eurotiomycetes</taxon>
        <taxon>Chaetothyriomycetidae</taxon>
        <taxon>Chaetothyriales</taxon>
        <taxon>Herpotrichiellaceae</taxon>
        <taxon>Exophiala</taxon>
    </lineage>
</organism>
<dbReference type="AlphaFoldDB" id="A0AAV9NGU8"/>